<dbReference type="InterPro" id="IPR011009">
    <property type="entry name" value="Kinase-like_dom_sf"/>
</dbReference>
<feature type="domain" description="Aminoglycoside phosphotransferase" evidence="1">
    <location>
        <begin position="17"/>
        <end position="218"/>
    </location>
</feature>
<dbReference type="EMBL" id="JAQOSK010000030">
    <property type="protein sequence ID" value="MDC2961111.1"/>
    <property type="molecule type" value="Genomic_DNA"/>
</dbReference>
<dbReference type="SUPFAM" id="SSF56112">
    <property type="entry name" value="Protein kinase-like (PK-like)"/>
    <property type="match status" value="1"/>
</dbReference>
<comment type="caution">
    <text evidence="2">The sequence shown here is derived from an EMBL/GenBank/DDBJ whole genome shotgun (WGS) entry which is preliminary data.</text>
</comment>
<dbReference type="RefSeq" id="WP_272179021.1">
    <property type="nucleotide sequence ID" value="NZ_JAQOSK010000030.1"/>
</dbReference>
<dbReference type="PANTHER" id="PTHR40086">
    <property type="entry name" value="PHOSPHOTRANSFERASE YTMP-RELATED"/>
    <property type="match status" value="1"/>
</dbReference>
<proteinExistence type="predicted"/>
<accession>A0ABT5G8U6</accession>
<organism evidence="2 3">
    <name type="scientific">Streptomyces gilvifuscus</name>
    <dbReference type="NCBI Taxonomy" id="1550617"/>
    <lineage>
        <taxon>Bacteria</taxon>
        <taxon>Bacillati</taxon>
        <taxon>Actinomycetota</taxon>
        <taxon>Actinomycetes</taxon>
        <taxon>Kitasatosporales</taxon>
        <taxon>Streptomycetaceae</taxon>
        <taxon>Streptomyces</taxon>
    </lineage>
</organism>
<dbReference type="InterPro" id="IPR052077">
    <property type="entry name" value="CcrZ_PhaseVar_Mediator"/>
</dbReference>
<dbReference type="InterPro" id="IPR002575">
    <property type="entry name" value="Aminoglycoside_PTrfase"/>
</dbReference>
<reference evidence="2 3" key="1">
    <citation type="journal article" date="2015" name="Int. J. Syst. Evol. Microbiol.">
        <title>Streptomyces gilvifuscus sp. nov., an actinomycete that produces antibacterial compounds isolated from soil.</title>
        <authorList>
            <person name="Nguyen T.M."/>
            <person name="Kim J."/>
        </authorList>
    </citation>
    <scope>NUCLEOTIDE SEQUENCE [LARGE SCALE GENOMIC DNA]</scope>
    <source>
        <strain evidence="2 3">T113</strain>
    </source>
</reference>
<name>A0ABT5G8U6_9ACTN</name>
<evidence type="ECO:0000313" key="3">
    <source>
        <dbReference type="Proteomes" id="UP001221328"/>
    </source>
</evidence>
<gene>
    <name evidence="2" type="ORF">PO587_42480</name>
</gene>
<protein>
    <submittedName>
        <fullName evidence="2">Phosphotransferase</fullName>
    </submittedName>
</protein>
<evidence type="ECO:0000259" key="1">
    <source>
        <dbReference type="Pfam" id="PF01636"/>
    </source>
</evidence>
<dbReference type="Proteomes" id="UP001221328">
    <property type="component" value="Unassembled WGS sequence"/>
</dbReference>
<dbReference type="Gene3D" id="3.90.1200.10">
    <property type="match status" value="1"/>
</dbReference>
<dbReference type="Pfam" id="PF01636">
    <property type="entry name" value="APH"/>
    <property type="match status" value="1"/>
</dbReference>
<sequence length="331" mass="36053">MPPLVEPFPETPTAWAQAYALRWPDLPDRYVVRLIDAGAAERDAVRTEFRAARLLGDEGVGPAVRHADAEAGVLVMDLVDGRPVRPAARWQALSVADQLARLHSLDWDDPARLYADKRRAANDSVRRLTERFPTLVLFGEALDAFDALRAGLRGLAVPQALCHNDLNPGNMLFDGRRGWLIDFDHVGPGDPLFDVATAIDALGLGPKETDAFLVRYFGRAVTGEEAARLELLGCLALLRYGLSALSLVPEELLPGLVSWTPDDVGRAWVFERPAHEPLGQSVFRLGLGFATAGLARLRGEPAARALRTLGIEAHVTARHERAPVGSGHAQR</sequence>
<evidence type="ECO:0000313" key="2">
    <source>
        <dbReference type="EMBL" id="MDC2961111.1"/>
    </source>
</evidence>
<keyword evidence="3" id="KW-1185">Reference proteome</keyword>
<dbReference type="PANTHER" id="PTHR40086:SF1">
    <property type="entry name" value="CELL CYCLE REGULATOR CCRZ"/>
    <property type="match status" value="1"/>
</dbReference>